<dbReference type="EMBL" id="JABSTV010001250">
    <property type="protein sequence ID" value="KAH7957438.1"/>
    <property type="molecule type" value="Genomic_DNA"/>
</dbReference>
<evidence type="ECO:0000256" key="5">
    <source>
        <dbReference type="ARBA" id="ARBA00023136"/>
    </source>
</evidence>
<evidence type="ECO:0000256" key="3">
    <source>
        <dbReference type="ARBA" id="ARBA00022692"/>
    </source>
</evidence>
<reference evidence="9" key="2">
    <citation type="submission" date="2021-09" db="EMBL/GenBank/DDBJ databases">
        <authorList>
            <person name="Jia N."/>
            <person name="Wang J."/>
            <person name="Shi W."/>
            <person name="Du L."/>
            <person name="Sun Y."/>
            <person name="Zhan W."/>
            <person name="Jiang J."/>
            <person name="Wang Q."/>
            <person name="Zhang B."/>
            <person name="Ji P."/>
            <person name="Sakyi L.B."/>
            <person name="Cui X."/>
            <person name="Yuan T."/>
            <person name="Jiang B."/>
            <person name="Yang W."/>
            <person name="Lam T.T.-Y."/>
            <person name="Chang Q."/>
            <person name="Ding S."/>
            <person name="Wang X."/>
            <person name="Zhu J."/>
            <person name="Ruan X."/>
            <person name="Zhao L."/>
            <person name="Wei J."/>
            <person name="Que T."/>
            <person name="Du C."/>
            <person name="Cheng J."/>
            <person name="Dai P."/>
            <person name="Han X."/>
            <person name="Huang E."/>
            <person name="Gao Y."/>
            <person name="Liu J."/>
            <person name="Shao H."/>
            <person name="Ye R."/>
            <person name="Li L."/>
            <person name="Wei W."/>
            <person name="Wang X."/>
            <person name="Wang C."/>
            <person name="Huo Q."/>
            <person name="Li W."/>
            <person name="Guo W."/>
            <person name="Chen H."/>
            <person name="Chen S."/>
            <person name="Zhou L."/>
            <person name="Zhou L."/>
            <person name="Ni X."/>
            <person name="Tian J."/>
            <person name="Zhou Y."/>
            <person name="Sheng Y."/>
            <person name="Liu T."/>
            <person name="Pan Y."/>
            <person name="Xia L."/>
            <person name="Li J."/>
            <person name="Zhao F."/>
            <person name="Cao W."/>
        </authorList>
    </citation>
    <scope>NUCLEOTIDE SEQUENCE</scope>
    <source>
        <strain evidence="9">Rsan-2018</strain>
        <tissue evidence="9">Larvae</tissue>
    </source>
</reference>
<organism evidence="9 10">
    <name type="scientific">Rhipicephalus sanguineus</name>
    <name type="common">Brown dog tick</name>
    <name type="synonym">Ixodes sanguineus</name>
    <dbReference type="NCBI Taxonomy" id="34632"/>
    <lineage>
        <taxon>Eukaryota</taxon>
        <taxon>Metazoa</taxon>
        <taxon>Ecdysozoa</taxon>
        <taxon>Arthropoda</taxon>
        <taxon>Chelicerata</taxon>
        <taxon>Arachnida</taxon>
        <taxon>Acari</taxon>
        <taxon>Parasitiformes</taxon>
        <taxon>Ixodida</taxon>
        <taxon>Ixodoidea</taxon>
        <taxon>Ixodidae</taxon>
        <taxon>Rhipicephalinae</taxon>
        <taxon>Rhipicephalus</taxon>
        <taxon>Rhipicephalus</taxon>
    </lineage>
</organism>
<keyword evidence="3 8" id="KW-0812">Transmembrane</keyword>
<evidence type="ECO:0000256" key="8">
    <source>
        <dbReference type="SAM" id="Phobius"/>
    </source>
</evidence>
<feature type="transmembrane region" description="Helical" evidence="8">
    <location>
        <begin position="114"/>
        <end position="134"/>
    </location>
</feature>
<accession>A0A9D4PZW2</accession>
<keyword evidence="2" id="KW-1003">Cell membrane</keyword>
<protein>
    <submittedName>
        <fullName evidence="9">Uncharacterized protein</fullName>
    </submittedName>
</protein>
<dbReference type="Proteomes" id="UP000821837">
    <property type="component" value="Unassembled WGS sequence"/>
</dbReference>
<dbReference type="InterPro" id="IPR052192">
    <property type="entry name" value="Insect_Ionotropic_Sensory_Rcpt"/>
</dbReference>
<sequence>MATRRIDIMAYSVGPSPSRCQRFDFATYEFRRATFFVQNKWNRGGLILTGSLSWASLLTLSVLVTAGFFVLLNVRHGHRPFEGISQLILALVAAVLLIASPVRKANEPCTYSRTVIACWLLAGFYLAAFTQSLLTATLSAQPTWDADDTVDKLVPKLRHAKRWARNKHQFTGNINACADRTTKGTHLLITFDKEPCQLSGLAGAAVEGKSSILSVFAGFPIRKYYHLQGPFVSLIRRVFETGWHVRHERFETFNCTAIQDVPAQKLRTNLLVKMYLAVCASIIGVFLLKVLRYRRTAR</sequence>
<keyword evidence="6" id="KW-0675">Receptor</keyword>
<gene>
    <name evidence="9" type="ORF">HPB52_019015</name>
</gene>
<evidence type="ECO:0000256" key="7">
    <source>
        <dbReference type="ARBA" id="ARBA00023180"/>
    </source>
</evidence>
<evidence type="ECO:0000256" key="2">
    <source>
        <dbReference type="ARBA" id="ARBA00022475"/>
    </source>
</evidence>
<dbReference type="PANTHER" id="PTHR42643:SF38">
    <property type="entry name" value="IONOTROPIC RECEPTOR 100A"/>
    <property type="match status" value="1"/>
</dbReference>
<keyword evidence="10" id="KW-1185">Reference proteome</keyword>
<dbReference type="AlphaFoldDB" id="A0A9D4PZW2"/>
<evidence type="ECO:0000256" key="6">
    <source>
        <dbReference type="ARBA" id="ARBA00023170"/>
    </source>
</evidence>
<evidence type="ECO:0000313" key="10">
    <source>
        <dbReference type="Proteomes" id="UP000821837"/>
    </source>
</evidence>
<evidence type="ECO:0000256" key="4">
    <source>
        <dbReference type="ARBA" id="ARBA00022989"/>
    </source>
</evidence>
<feature type="transmembrane region" description="Helical" evidence="8">
    <location>
        <begin position="84"/>
        <end position="102"/>
    </location>
</feature>
<evidence type="ECO:0000256" key="1">
    <source>
        <dbReference type="ARBA" id="ARBA00004651"/>
    </source>
</evidence>
<dbReference type="GO" id="GO:0005886">
    <property type="term" value="C:plasma membrane"/>
    <property type="evidence" value="ECO:0007669"/>
    <property type="project" value="UniProtKB-SubCell"/>
</dbReference>
<comment type="subcellular location">
    <subcellularLocation>
        <location evidence="1">Cell membrane</location>
        <topology evidence="1">Multi-pass membrane protein</topology>
    </subcellularLocation>
</comment>
<keyword evidence="5 8" id="KW-0472">Membrane</keyword>
<keyword evidence="7" id="KW-0325">Glycoprotein</keyword>
<keyword evidence="4 8" id="KW-1133">Transmembrane helix</keyword>
<feature type="transmembrane region" description="Helical" evidence="8">
    <location>
        <begin position="46"/>
        <end position="72"/>
    </location>
</feature>
<proteinExistence type="predicted"/>
<feature type="transmembrane region" description="Helical" evidence="8">
    <location>
        <begin position="270"/>
        <end position="291"/>
    </location>
</feature>
<name>A0A9D4PZW2_RHISA</name>
<evidence type="ECO:0000313" key="9">
    <source>
        <dbReference type="EMBL" id="KAH7957438.1"/>
    </source>
</evidence>
<comment type="caution">
    <text evidence="9">The sequence shown here is derived from an EMBL/GenBank/DDBJ whole genome shotgun (WGS) entry which is preliminary data.</text>
</comment>
<reference evidence="9" key="1">
    <citation type="journal article" date="2020" name="Cell">
        <title>Large-Scale Comparative Analyses of Tick Genomes Elucidate Their Genetic Diversity and Vector Capacities.</title>
        <authorList>
            <consortium name="Tick Genome and Microbiome Consortium (TIGMIC)"/>
            <person name="Jia N."/>
            <person name="Wang J."/>
            <person name="Shi W."/>
            <person name="Du L."/>
            <person name="Sun Y."/>
            <person name="Zhan W."/>
            <person name="Jiang J.F."/>
            <person name="Wang Q."/>
            <person name="Zhang B."/>
            <person name="Ji P."/>
            <person name="Bell-Sakyi L."/>
            <person name="Cui X.M."/>
            <person name="Yuan T.T."/>
            <person name="Jiang B.G."/>
            <person name="Yang W.F."/>
            <person name="Lam T.T."/>
            <person name="Chang Q.C."/>
            <person name="Ding S.J."/>
            <person name="Wang X.J."/>
            <person name="Zhu J.G."/>
            <person name="Ruan X.D."/>
            <person name="Zhao L."/>
            <person name="Wei J.T."/>
            <person name="Ye R.Z."/>
            <person name="Que T.C."/>
            <person name="Du C.H."/>
            <person name="Zhou Y.H."/>
            <person name="Cheng J.X."/>
            <person name="Dai P.F."/>
            <person name="Guo W.B."/>
            <person name="Han X.H."/>
            <person name="Huang E.J."/>
            <person name="Li L.F."/>
            <person name="Wei W."/>
            <person name="Gao Y.C."/>
            <person name="Liu J.Z."/>
            <person name="Shao H.Z."/>
            <person name="Wang X."/>
            <person name="Wang C.C."/>
            <person name="Yang T.C."/>
            <person name="Huo Q.B."/>
            <person name="Li W."/>
            <person name="Chen H.Y."/>
            <person name="Chen S.E."/>
            <person name="Zhou L.G."/>
            <person name="Ni X.B."/>
            <person name="Tian J.H."/>
            <person name="Sheng Y."/>
            <person name="Liu T."/>
            <person name="Pan Y.S."/>
            <person name="Xia L.Y."/>
            <person name="Li J."/>
            <person name="Zhao F."/>
            <person name="Cao W.C."/>
        </authorList>
    </citation>
    <scope>NUCLEOTIDE SEQUENCE</scope>
    <source>
        <strain evidence="9">Rsan-2018</strain>
    </source>
</reference>
<dbReference type="PANTHER" id="PTHR42643">
    <property type="entry name" value="IONOTROPIC RECEPTOR 20A-RELATED"/>
    <property type="match status" value="1"/>
</dbReference>